<dbReference type="STRING" id="1167632.GCA_000286335_01750"/>
<gene>
    <name evidence="2" type="ORF">BU072_00055</name>
</gene>
<name>A0A2T4PWX0_9STAP</name>
<dbReference type="Gene3D" id="3.40.710.10">
    <property type="entry name" value="DD-peptidase/beta-lactamase superfamily"/>
    <property type="match status" value="1"/>
</dbReference>
<dbReference type="Proteomes" id="UP000241209">
    <property type="component" value="Unassembled WGS sequence"/>
</dbReference>
<feature type="domain" description="Beta-lactamase class A catalytic" evidence="1">
    <location>
        <begin position="28"/>
        <end position="213"/>
    </location>
</feature>
<accession>A0A2T4PWX0</accession>
<keyword evidence="2" id="KW-0378">Hydrolase</keyword>
<dbReference type="Pfam" id="PF13354">
    <property type="entry name" value="Beta-lactamase2"/>
    <property type="match status" value="1"/>
</dbReference>
<dbReference type="RefSeq" id="WP_107556459.1">
    <property type="nucleotide sequence ID" value="NZ_CANQVP010000212.1"/>
</dbReference>
<dbReference type="PANTHER" id="PTHR35333:SF3">
    <property type="entry name" value="BETA-LACTAMASE-TYPE TRANSPEPTIDASE FOLD CONTAINING PROTEIN"/>
    <property type="match status" value="1"/>
</dbReference>
<dbReference type="OrthoDB" id="9775096at2"/>
<evidence type="ECO:0000313" key="2">
    <source>
        <dbReference type="EMBL" id="PTI31029.1"/>
    </source>
</evidence>
<dbReference type="EMBL" id="PZFK01000001">
    <property type="protein sequence ID" value="PTI31029.1"/>
    <property type="molecule type" value="Genomic_DNA"/>
</dbReference>
<dbReference type="InterPro" id="IPR045155">
    <property type="entry name" value="Beta-lactam_cat"/>
</dbReference>
<dbReference type="PANTHER" id="PTHR35333">
    <property type="entry name" value="BETA-LACTAMASE"/>
    <property type="match status" value="1"/>
</dbReference>
<dbReference type="AlphaFoldDB" id="A0A2T4PWX0"/>
<dbReference type="InterPro" id="IPR000871">
    <property type="entry name" value="Beta-lactam_class-A"/>
</dbReference>
<evidence type="ECO:0000259" key="1">
    <source>
        <dbReference type="Pfam" id="PF13354"/>
    </source>
</evidence>
<protein>
    <submittedName>
        <fullName evidence="2">Serine hydrolase</fullName>
    </submittedName>
</protein>
<reference evidence="2 3" key="1">
    <citation type="journal article" date="2016" name="Front. Microbiol.">
        <title>Comprehensive Phylogenetic Analysis of Bovine Non-aureus Staphylococci Species Based on Whole-Genome Sequencing.</title>
        <authorList>
            <person name="Naushad S."/>
            <person name="Barkema H.W."/>
            <person name="Luby C."/>
            <person name="Condas L.A."/>
            <person name="Nobrega D.B."/>
            <person name="Carson D.A."/>
            <person name="De Buck J."/>
        </authorList>
    </citation>
    <scope>NUCLEOTIDE SEQUENCE [LARGE SCALE GENOMIC DNA]</scope>
    <source>
        <strain evidence="2 3">SNUC 2204</strain>
    </source>
</reference>
<dbReference type="SUPFAM" id="SSF56601">
    <property type="entry name" value="beta-lactamase/transpeptidase-like"/>
    <property type="match status" value="1"/>
</dbReference>
<dbReference type="GO" id="GO:0008800">
    <property type="term" value="F:beta-lactamase activity"/>
    <property type="evidence" value="ECO:0007669"/>
    <property type="project" value="InterPro"/>
</dbReference>
<proteinExistence type="predicted"/>
<dbReference type="GO" id="GO:0030655">
    <property type="term" value="P:beta-lactam antibiotic catabolic process"/>
    <property type="evidence" value="ECO:0007669"/>
    <property type="project" value="InterPro"/>
</dbReference>
<comment type="caution">
    <text evidence="2">The sequence shown here is derived from an EMBL/GenBank/DDBJ whole genome shotgun (WGS) entry which is preliminary data.</text>
</comment>
<dbReference type="GO" id="GO:0046677">
    <property type="term" value="P:response to antibiotic"/>
    <property type="evidence" value="ECO:0007669"/>
    <property type="project" value="InterPro"/>
</dbReference>
<sequence length="248" mass="29041">MSFLTHEFIDHEEVSVEFANESSTIFTNHHHEKIFESASLIKLPIMIYIFDHTTQEERQAQIKLSNIVGGSGVLQKMNIEHLSIKDLIYLMIVVSDNTATNTLIHYFGLQHINLFISETLRTEHTELNRFMMDEHAILEGKQNITTAQDMITILRYISQHEDKKEMMDIMYNQHLNDKVSIYKSFYEETLSFYSKTGEYGNVVNDVGIIQHEHDLYYYCFLSNTNKPKKVIDFSHQFGSYIIQSILKI</sequence>
<dbReference type="InterPro" id="IPR012338">
    <property type="entry name" value="Beta-lactam/transpept-like"/>
</dbReference>
<evidence type="ECO:0000313" key="3">
    <source>
        <dbReference type="Proteomes" id="UP000241209"/>
    </source>
</evidence>
<organism evidence="2 3">
    <name type="scientific">Mammaliicoccus vitulinus</name>
    <dbReference type="NCBI Taxonomy" id="71237"/>
    <lineage>
        <taxon>Bacteria</taxon>
        <taxon>Bacillati</taxon>
        <taxon>Bacillota</taxon>
        <taxon>Bacilli</taxon>
        <taxon>Bacillales</taxon>
        <taxon>Staphylococcaceae</taxon>
        <taxon>Mammaliicoccus</taxon>
    </lineage>
</organism>